<gene>
    <name evidence="2" type="ORF">LCGC14_0359530</name>
</gene>
<dbReference type="AlphaFoldDB" id="A0A0F9WGP0"/>
<sequence length="102" mass="11699">MDKIDKIFTIAGSIVIIFFGVWILMSAFNNTRVTVKFQDPETSYKNIYIQEENGDVIGGTIIGDCWWFASAKTDIRYRGCINNRNVKQALDDMMKEIPPDLK</sequence>
<comment type="caution">
    <text evidence="2">The sequence shown here is derived from an EMBL/GenBank/DDBJ whole genome shotgun (WGS) entry which is preliminary data.</text>
</comment>
<dbReference type="EMBL" id="LAZR01000277">
    <property type="protein sequence ID" value="KKN77538.1"/>
    <property type="molecule type" value="Genomic_DNA"/>
</dbReference>
<evidence type="ECO:0000313" key="2">
    <source>
        <dbReference type="EMBL" id="KKN77538.1"/>
    </source>
</evidence>
<keyword evidence="1" id="KW-0812">Transmembrane</keyword>
<organism evidence="2">
    <name type="scientific">marine sediment metagenome</name>
    <dbReference type="NCBI Taxonomy" id="412755"/>
    <lineage>
        <taxon>unclassified sequences</taxon>
        <taxon>metagenomes</taxon>
        <taxon>ecological metagenomes</taxon>
    </lineage>
</organism>
<feature type="transmembrane region" description="Helical" evidence="1">
    <location>
        <begin position="7"/>
        <end position="28"/>
    </location>
</feature>
<name>A0A0F9WGP0_9ZZZZ</name>
<reference evidence="2" key="1">
    <citation type="journal article" date="2015" name="Nature">
        <title>Complex archaea that bridge the gap between prokaryotes and eukaryotes.</title>
        <authorList>
            <person name="Spang A."/>
            <person name="Saw J.H."/>
            <person name="Jorgensen S.L."/>
            <person name="Zaremba-Niedzwiedzka K."/>
            <person name="Martijn J."/>
            <person name="Lind A.E."/>
            <person name="van Eijk R."/>
            <person name="Schleper C."/>
            <person name="Guy L."/>
            <person name="Ettema T.J."/>
        </authorList>
    </citation>
    <scope>NUCLEOTIDE SEQUENCE</scope>
</reference>
<keyword evidence="1" id="KW-1133">Transmembrane helix</keyword>
<evidence type="ECO:0000256" key="1">
    <source>
        <dbReference type="SAM" id="Phobius"/>
    </source>
</evidence>
<keyword evidence="1" id="KW-0472">Membrane</keyword>
<proteinExistence type="predicted"/>
<protein>
    <submittedName>
        <fullName evidence="2">Uncharacterized protein</fullName>
    </submittedName>
</protein>
<accession>A0A0F9WGP0</accession>